<evidence type="ECO:0000313" key="3">
    <source>
        <dbReference type="EMBL" id="ATZ58893.1"/>
    </source>
</evidence>
<keyword evidence="2" id="KW-1133">Transmembrane helix</keyword>
<dbReference type="AlphaFoldDB" id="A0A384K7U5"/>
<feature type="transmembrane region" description="Helical" evidence="2">
    <location>
        <begin position="261"/>
        <end position="281"/>
    </location>
</feature>
<evidence type="ECO:0000313" key="4">
    <source>
        <dbReference type="Proteomes" id="UP000001798"/>
    </source>
</evidence>
<accession>A0A384K7U5</accession>
<keyword evidence="2" id="KW-0812">Transmembrane</keyword>
<reference evidence="3 4" key="3">
    <citation type="journal article" date="2017" name="Mol. Plant Pathol.">
        <title>A gapless genome sequence of the fungus Botrytis cinerea.</title>
        <authorList>
            <person name="Van Kan J.A."/>
            <person name="Stassen J.H."/>
            <person name="Mosbach A."/>
            <person name="Van Der Lee T.A."/>
            <person name="Faino L."/>
            <person name="Farmer A.D."/>
            <person name="Papasotiriou D.G."/>
            <person name="Zhou S."/>
            <person name="Seidl M.F."/>
            <person name="Cottam E."/>
            <person name="Edel D."/>
            <person name="Hahn M."/>
            <person name="Schwartz D.C."/>
            <person name="Dietrich R.A."/>
            <person name="Widdison S."/>
            <person name="Scalliet G."/>
        </authorList>
    </citation>
    <scope>NUCLEOTIDE SEQUENCE [LARGE SCALE GENOMIC DNA]</scope>
    <source>
        <strain evidence="3 4">B05.10</strain>
    </source>
</reference>
<dbReference type="Proteomes" id="UP000001798">
    <property type="component" value="Chromosome 18"/>
</dbReference>
<keyword evidence="4" id="KW-1185">Reference proteome</keyword>
<keyword evidence="2" id="KW-0472">Membrane</keyword>
<evidence type="ECO:0000256" key="1">
    <source>
        <dbReference type="SAM" id="MobiDB-lite"/>
    </source>
</evidence>
<feature type="compositionally biased region" description="Polar residues" evidence="1">
    <location>
        <begin position="115"/>
        <end position="124"/>
    </location>
</feature>
<dbReference type="GeneID" id="5426018"/>
<dbReference type="OrthoDB" id="3532434at2759"/>
<dbReference type="EMBL" id="CP009822">
    <property type="protein sequence ID" value="ATZ58893.1"/>
    <property type="molecule type" value="Genomic_DNA"/>
</dbReference>
<feature type="region of interest" description="Disordered" evidence="1">
    <location>
        <begin position="115"/>
        <end position="145"/>
    </location>
</feature>
<dbReference type="KEGG" id="bfu:BCIN_18g00135"/>
<reference evidence="3 4" key="1">
    <citation type="journal article" date="2011" name="PLoS Genet.">
        <title>Genomic analysis of the necrotrophic fungal pathogens Sclerotinia sclerotiorum and Botrytis cinerea.</title>
        <authorList>
            <person name="Amselem J."/>
            <person name="Cuomo C.A."/>
            <person name="van Kan J.A."/>
            <person name="Viaud M."/>
            <person name="Benito E.P."/>
            <person name="Couloux A."/>
            <person name="Coutinho P.M."/>
            <person name="de Vries R.P."/>
            <person name="Dyer P.S."/>
            <person name="Fillinger S."/>
            <person name="Fournier E."/>
            <person name="Gout L."/>
            <person name="Hahn M."/>
            <person name="Kohn L."/>
            <person name="Lapalu N."/>
            <person name="Plummer K.M."/>
            <person name="Pradier J.M."/>
            <person name="Quevillon E."/>
            <person name="Sharon A."/>
            <person name="Simon A."/>
            <person name="ten Have A."/>
            <person name="Tudzynski B."/>
            <person name="Tudzynski P."/>
            <person name="Wincker P."/>
            <person name="Andrew M."/>
            <person name="Anthouard V."/>
            <person name="Beever R.E."/>
            <person name="Beffa R."/>
            <person name="Benoit I."/>
            <person name="Bouzid O."/>
            <person name="Brault B."/>
            <person name="Chen Z."/>
            <person name="Choquer M."/>
            <person name="Collemare J."/>
            <person name="Cotton P."/>
            <person name="Danchin E.G."/>
            <person name="Da Silva C."/>
            <person name="Gautier A."/>
            <person name="Giraud C."/>
            <person name="Giraud T."/>
            <person name="Gonzalez C."/>
            <person name="Grossetete S."/>
            <person name="Guldener U."/>
            <person name="Henrissat B."/>
            <person name="Howlett B.J."/>
            <person name="Kodira C."/>
            <person name="Kretschmer M."/>
            <person name="Lappartient A."/>
            <person name="Leroch M."/>
            <person name="Levis C."/>
            <person name="Mauceli E."/>
            <person name="Neuveglise C."/>
            <person name="Oeser B."/>
            <person name="Pearson M."/>
            <person name="Poulain J."/>
            <person name="Poussereau N."/>
            <person name="Quesneville H."/>
            <person name="Rascle C."/>
            <person name="Schumacher J."/>
            <person name="Segurens B."/>
            <person name="Sexton A."/>
            <person name="Silva E."/>
            <person name="Sirven C."/>
            <person name="Soanes D.M."/>
            <person name="Talbot N.J."/>
            <person name="Templeton M."/>
            <person name="Yandava C."/>
            <person name="Yarden O."/>
            <person name="Zeng Q."/>
            <person name="Rollins J.A."/>
            <person name="Lebrun M.H."/>
            <person name="Dickman M."/>
        </authorList>
    </citation>
    <scope>NUCLEOTIDE SEQUENCE [LARGE SCALE GENOMIC DNA]</scope>
    <source>
        <strain evidence="3 4">B05.10</strain>
    </source>
</reference>
<organism evidence="3 4">
    <name type="scientific">Botryotinia fuckeliana (strain B05.10)</name>
    <name type="common">Noble rot fungus</name>
    <name type="synonym">Botrytis cinerea</name>
    <dbReference type="NCBI Taxonomy" id="332648"/>
    <lineage>
        <taxon>Eukaryota</taxon>
        <taxon>Fungi</taxon>
        <taxon>Dikarya</taxon>
        <taxon>Ascomycota</taxon>
        <taxon>Pezizomycotina</taxon>
        <taxon>Leotiomycetes</taxon>
        <taxon>Helotiales</taxon>
        <taxon>Sclerotiniaceae</taxon>
        <taxon>Botrytis</taxon>
    </lineage>
</organism>
<sequence>MYEKEVKGWGRKPWFWEYEFGVGRTERLILEEPGNIGWSERAFGTFGYIGKERSENDRSRIGAKGGDGMGVGTEETLVNLGHYYIDNFLPRVVTDWVWEMCEHWREFRGYGFSHSLPQSPSTPRQKPLTRARSNPTGRNRGEWYPLREAPGPFASSLRLFNSAEYALLNHERERERGKQTMSLGPHCEGRIWWVWIPASAGGSVSELGIGRLAGSGVDSLRGRTLAELPWSHRSHNTDVSLLASGKANPKEVFQPQVLDNLIGIFQILAGLCIWIVTFLIMRRVWRRILEGGGGEVRPQTIGNMERELNMGDKRIQKEIETQIGGYFGTEMDTADRRVETHPSIQTRGNAGSGVERVANMDDTCVQTQIRRPQTQNRLSAIATSCSYSSDENCETSQSCEM</sequence>
<reference evidence="3 4" key="2">
    <citation type="journal article" date="2012" name="Eukaryot. Cell">
        <title>Genome update of Botrytis cinerea strains B05.10 and T4.</title>
        <authorList>
            <person name="Staats M."/>
            <person name="van Kan J.A."/>
        </authorList>
    </citation>
    <scope>NUCLEOTIDE SEQUENCE [LARGE SCALE GENOMIC DNA]</scope>
    <source>
        <strain evidence="3 4">B05.10</strain>
    </source>
</reference>
<dbReference type="RefSeq" id="XP_024554089.1">
    <property type="nucleotide sequence ID" value="XM_024698272.1"/>
</dbReference>
<gene>
    <name evidence="3" type="ORF">BCIN_18g00135</name>
</gene>
<proteinExistence type="predicted"/>
<evidence type="ECO:0000256" key="2">
    <source>
        <dbReference type="SAM" id="Phobius"/>
    </source>
</evidence>
<dbReference type="VEuPathDB" id="FungiDB:Bcin18g00135"/>
<protein>
    <submittedName>
        <fullName evidence="3">Uncharacterized protein</fullName>
    </submittedName>
</protein>
<name>A0A384K7U5_BOTFB</name>